<feature type="transmembrane region" description="Helical" evidence="1">
    <location>
        <begin position="71"/>
        <end position="93"/>
    </location>
</feature>
<protein>
    <submittedName>
        <fullName evidence="2">Uncharacterized protein</fullName>
    </submittedName>
</protein>
<reference evidence="2 3" key="1">
    <citation type="journal article" date="2014" name="Agronomy (Basel)">
        <title>A Draft Genome Sequence for Ensete ventricosum, the Drought-Tolerant Tree Against Hunger.</title>
        <authorList>
            <person name="Harrison J."/>
            <person name="Moore K.A."/>
            <person name="Paszkiewicz K."/>
            <person name="Jones T."/>
            <person name="Grant M."/>
            <person name="Ambacheew D."/>
            <person name="Muzemil S."/>
            <person name="Studholme D.J."/>
        </authorList>
    </citation>
    <scope>NUCLEOTIDE SEQUENCE [LARGE SCALE GENOMIC DNA]</scope>
</reference>
<name>A0A426ZZ42_ENSVE</name>
<dbReference type="Proteomes" id="UP000287651">
    <property type="component" value="Unassembled WGS sequence"/>
</dbReference>
<sequence length="112" mass="12577">MERHDLTLASTRVHVLDLCPRKASCLRSLFHLLRRLPSCGLDTLPKLLDSSICIELMMVLMPTISRVSPSLSLILTSALSVLLFDVVMVTPPLDFVMHPPMHYLTRDHATTL</sequence>
<dbReference type="EMBL" id="AMZH03004411">
    <property type="protein sequence ID" value="RRT69228.1"/>
    <property type="molecule type" value="Genomic_DNA"/>
</dbReference>
<gene>
    <name evidence="2" type="ORF">B296_00035335</name>
</gene>
<evidence type="ECO:0000313" key="3">
    <source>
        <dbReference type="Proteomes" id="UP000287651"/>
    </source>
</evidence>
<accession>A0A426ZZ42</accession>
<dbReference type="AlphaFoldDB" id="A0A426ZZ42"/>
<comment type="caution">
    <text evidence="2">The sequence shown here is derived from an EMBL/GenBank/DDBJ whole genome shotgun (WGS) entry which is preliminary data.</text>
</comment>
<keyword evidence="1" id="KW-0472">Membrane</keyword>
<organism evidence="2 3">
    <name type="scientific">Ensete ventricosum</name>
    <name type="common">Abyssinian banana</name>
    <name type="synonym">Musa ensete</name>
    <dbReference type="NCBI Taxonomy" id="4639"/>
    <lineage>
        <taxon>Eukaryota</taxon>
        <taxon>Viridiplantae</taxon>
        <taxon>Streptophyta</taxon>
        <taxon>Embryophyta</taxon>
        <taxon>Tracheophyta</taxon>
        <taxon>Spermatophyta</taxon>
        <taxon>Magnoliopsida</taxon>
        <taxon>Liliopsida</taxon>
        <taxon>Zingiberales</taxon>
        <taxon>Musaceae</taxon>
        <taxon>Ensete</taxon>
    </lineage>
</organism>
<evidence type="ECO:0000313" key="2">
    <source>
        <dbReference type="EMBL" id="RRT69228.1"/>
    </source>
</evidence>
<proteinExistence type="predicted"/>
<evidence type="ECO:0000256" key="1">
    <source>
        <dbReference type="SAM" id="Phobius"/>
    </source>
</evidence>
<keyword evidence="1" id="KW-1133">Transmembrane helix</keyword>
<keyword evidence="1" id="KW-0812">Transmembrane</keyword>